<evidence type="ECO:0000313" key="8">
    <source>
        <dbReference type="Proteomes" id="UP000616839"/>
    </source>
</evidence>
<keyword evidence="4 6" id="KW-1133">Transmembrane helix</keyword>
<dbReference type="Proteomes" id="UP000616839">
    <property type="component" value="Unassembled WGS sequence"/>
</dbReference>
<dbReference type="InterPro" id="IPR001248">
    <property type="entry name" value="Pur-cyt_permease"/>
</dbReference>
<comment type="similarity">
    <text evidence="2">Belongs to the purine-cytosine permease (2.A.39) family.</text>
</comment>
<accession>A0A927K4A7</accession>
<sequence length="449" mass="47123">MDRILHHETPTTGADPVVDPDYPIDPVPSHARKGLFSLSIVLLGFTFFTPTMFVGAQVGAAFTLTEFVAVMLLGSTVLGLYVAVLGYIGSRTRLTTVMMCRYALGTTGSKFASLLLGLTQIGWYGVGVAALGNLAAQALGWGTGGAKAIMVVGALLMGLTAYFGYKGLYALSLASVPLMFVLAGWVLVLSLREVGGWSELAAVAPTESMTVAVAVSLIIGTFVSGGTQVPNWTRFAMNGRQAFSASLIAFLVGNGLMLFFGAIGAIAFGNPDFVLVLYQVGLIVWGVVLLVGNIWTTNDNTAYAFSVAGAELANSRTKKPFVVAGVIVGMLLAVTGIYDNLITYLVWLGIVIPPLGGMLIGDWLRTWRGGLPSRETHRFERLRWANLAAYALGALAAWASGELTFGIAPLNGILVALAAAWLAPSLTGRPGRRDTVEAGATGQQGAGHE</sequence>
<keyword evidence="5 6" id="KW-0472">Membrane</keyword>
<feature type="transmembrane region" description="Helical" evidence="6">
    <location>
        <begin position="247"/>
        <end position="269"/>
    </location>
</feature>
<evidence type="ECO:0000256" key="4">
    <source>
        <dbReference type="ARBA" id="ARBA00022989"/>
    </source>
</evidence>
<evidence type="ECO:0000256" key="6">
    <source>
        <dbReference type="SAM" id="Phobius"/>
    </source>
</evidence>
<evidence type="ECO:0000256" key="2">
    <source>
        <dbReference type="ARBA" id="ARBA00008974"/>
    </source>
</evidence>
<evidence type="ECO:0000313" key="7">
    <source>
        <dbReference type="EMBL" id="MBD8870204.1"/>
    </source>
</evidence>
<dbReference type="RefSeq" id="WP_192143537.1">
    <property type="nucleotide sequence ID" value="NZ_JACYXZ010000003.1"/>
</dbReference>
<protein>
    <submittedName>
        <fullName evidence="7">Cytosine permease</fullName>
    </submittedName>
</protein>
<feature type="transmembrane region" description="Helical" evidence="6">
    <location>
        <begin position="384"/>
        <end position="401"/>
    </location>
</feature>
<comment type="caution">
    <text evidence="7">The sequence shown here is derived from an EMBL/GenBank/DDBJ whole genome shotgun (WGS) entry which is preliminary data.</text>
</comment>
<dbReference type="InterPro" id="IPR030191">
    <property type="entry name" value="CodB"/>
</dbReference>
<name>A0A927K4A7_9ACTN</name>
<feature type="transmembrane region" description="Helical" evidence="6">
    <location>
        <begin position="35"/>
        <end position="55"/>
    </location>
</feature>
<dbReference type="NCBIfam" id="NF008241">
    <property type="entry name" value="PRK11017.1"/>
    <property type="match status" value="1"/>
</dbReference>
<proteinExistence type="inferred from homology"/>
<feature type="transmembrane region" description="Helical" evidence="6">
    <location>
        <begin position="208"/>
        <end position="226"/>
    </location>
</feature>
<dbReference type="CDD" id="cd11484">
    <property type="entry name" value="SLC-NCS1sbd_CobB-like"/>
    <property type="match status" value="1"/>
</dbReference>
<feature type="transmembrane region" description="Helical" evidence="6">
    <location>
        <begin position="407"/>
        <end position="423"/>
    </location>
</feature>
<feature type="transmembrane region" description="Helical" evidence="6">
    <location>
        <begin position="344"/>
        <end position="364"/>
    </location>
</feature>
<feature type="transmembrane region" description="Helical" evidence="6">
    <location>
        <begin position="321"/>
        <end position="338"/>
    </location>
</feature>
<dbReference type="GO" id="GO:0015209">
    <property type="term" value="F:cytosine transmembrane transporter activity"/>
    <property type="evidence" value="ECO:0007669"/>
    <property type="project" value="InterPro"/>
</dbReference>
<feature type="transmembrane region" description="Helical" evidence="6">
    <location>
        <begin position="275"/>
        <end position="295"/>
    </location>
</feature>
<evidence type="ECO:0000256" key="3">
    <source>
        <dbReference type="ARBA" id="ARBA00022692"/>
    </source>
</evidence>
<keyword evidence="3 6" id="KW-0812">Transmembrane</keyword>
<feature type="transmembrane region" description="Helical" evidence="6">
    <location>
        <begin position="138"/>
        <end position="161"/>
    </location>
</feature>
<feature type="transmembrane region" description="Helical" evidence="6">
    <location>
        <begin position="67"/>
        <end position="90"/>
    </location>
</feature>
<dbReference type="PANTHER" id="PTHR30569:SF0">
    <property type="entry name" value="CYTOSINE PERMEASE"/>
    <property type="match status" value="1"/>
</dbReference>
<dbReference type="EMBL" id="JACYXZ010000003">
    <property type="protein sequence ID" value="MBD8870204.1"/>
    <property type="molecule type" value="Genomic_DNA"/>
</dbReference>
<dbReference type="AlphaFoldDB" id="A0A927K4A7"/>
<reference evidence="7" key="1">
    <citation type="submission" date="2020-09" db="EMBL/GenBank/DDBJ databases">
        <title>Nocardioides sp. strain MJB4 16S ribosomal RNA gene Genome sequencing and assembly.</title>
        <authorList>
            <person name="Kim I."/>
        </authorList>
    </citation>
    <scope>NUCLEOTIDE SEQUENCE</scope>
    <source>
        <strain evidence="7">MJB4</strain>
    </source>
</reference>
<dbReference type="Gene3D" id="1.10.4160.10">
    <property type="entry name" value="Hydantoin permease"/>
    <property type="match status" value="1"/>
</dbReference>
<keyword evidence="8" id="KW-1185">Reference proteome</keyword>
<evidence type="ECO:0000256" key="5">
    <source>
        <dbReference type="ARBA" id="ARBA00023136"/>
    </source>
</evidence>
<organism evidence="7 8">
    <name type="scientific">Nocardioides donggukensis</name>
    <dbReference type="NCBI Taxonomy" id="2774019"/>
    <lineage>
        <taxon>Bacteria</taxon>
        <taxon>Bacillati</taxon>
        <taxon>Actinomycetota</taxon>
        <taxon>Actinomycetes</taxon>
        <taxon>Propionibacteriales</taxon>
        <taxon>Nocardioidaceae</taxon>
        <taxon>Nocardioides</taxon>
    </lineage>
</organism>
<gene>
    <name evidence="7" type="primary">codB</name>
    <name evidence="7" type="ORF">IE331_11270</name>
</gene>
<evidence type="ECO:0000256" key="1">
    <source>
        <dbReference type="ARBA" id="ARBA00004141"/>
    </source>
</evidence>
<feature type="transmembrane region" description="Helical" evidence="6">
    <location>
        <begin position="111"/>
        <end position="132"/>
    </location>
</feature>
<comment type="subcellular location">
    <subcellularLocation>
        <location evidence="1">Membrane</location>
        <topology evidence="1">Multi-pass membrane protein</topology>
    </subcellularLocation>
</comment>
<dbReference type="Pfam" id="PF02133">
    <property type="entry name" value="Transp_cyt_pur"/>
    <property type="match status" value="1"/>
</dbReference>
<dbReference type="PANTHER" id="PTHR30569">
    <property type="entry name" value="CYTOSINE TRANSPORTER CODB"/>
    <property type="match status" value="1"/>
</dbReference>
<dbReference type="GO" id="GO:0005886">
    <property type="term" value="C:plasma membrane"/>
    <property type="evidence" value="ECO:0007669"/>
    <property type="project" value="TreeGrafter"/>
</dbReference>
<feature type="transmembrane region" description="Helical" evidence="6">
    <location>
        <begin position="168"/>
        <end position="188"/>
    </location>
</feature>